<dbReference type="Pfam" id="PF13207">
    <property type="entry name" value="AAA_17"/>
    <property type="match status" value="1"/>
</dbReference>
<protein>
    <recommendedName>
        <fullName evidence="3">Thymidylate kinase-like domain-containing protein</fullName>
    </recommendedName>
</protein>
<evidence type="ECO:0008006" key="3">
    <source>
        <dbReference type="Google" id="ProtNLM"/>
    </source>
</evidence>
<name>A0A1F6M9V7_9BACT</name>
<gene>
    <name evidence="1" type="ORF">A3D53_03100</name>
</gene>
<dbReference type="EMBL" id="MFQA01000043">
    <property type="protein sequence ID" value="OGH68405.1"/>
    <property type="molecule type" value="Genomic_DNA"/>
</dbReference>
<reference evidence="1 2" key="1">
    <citation type="journal article" date="2016" name="Nat. Commun.">
        <title>Thousands of microbial genomes shed light on interconnected biogeochemical processes in an aquifer system.</title>
        <authorList>
            <person name="Anantharaman K."/>
            <person name="Brown C.T."/>
            <person name="Hug L.A."/>
            <person name="Sharon I."/>
            <person name="Castelle C.J."/>
            <person name="Probst A.J."/>
            <person name="Thomas B.C."/>
            <person name="Singh A."/>
            <person name="Wilkins M.J."/>
            <person name="Karaoz U."/>
            <person name="Brodie E.L."/>
            <person name="Williams K.H."/>
            <person name="Hubbard S.S."/>
            <person name="Banfield J.F."/>
        </authorList>
    </citation>
    <scope>NUCLEOTIDE SEQUENCE [LARGE SCALE GENOMIC DNA]</scope>
</reference>
<proteinExistence type="predicted"/>
<dbReference type="AlphaFoldDB" id="A0A1F6M9V7"/>
<comment type="caution">
    <text evidence="1">The sequence shown here is derived from an EMBL/GenBank/DDBJ whole genome shotgun (WGS) entry which is preliminary data.</text>
</comment>
<accession>A0A1F6M9V7</accession>
<dbReference type="InterPro" id="IPR027417">
    <property type="entry name" value="P-loop_NTPase"/>
</dbReference>
<sequence>MPANKIILGFAGDLASGKGTVCKYLEQKYGTPSYRFSTILRALVDRLYIPQSRENLQKISQVLRENFGQDLLSKVIAKDTFNDPHELVAVEGIRRPTDLTYLKSNRAFHLIYITADPKIRWERLVKRNENTGDDKKTFEKFLEDEQAEADRLIKELGQKAEFVISNNKTFKELYEQTEAILAKLRRR</sequence>
<dbReference type="PANTHER" id="PTHR41930">
    <property type="entry name" value="UPF0200 PROTEIN MJ1399"/>
    <property type="match status" value="1"/>
</dbReference>
<dbReference type="SUPFAM" id="SSF52540">
    <property type="entry name" value="P-loop containing nucleoside triphosphate hydrolases"/>
    <property type="match status" value="1"/>
</dbReference>
<evidence type="ECO:0000313" key="1">
    <source>
        <dbReference type="EMBL" id="OGH68405.1"/>
    </source>
</evidence>
<dbReference type="PANTHER" id="PTHR41930:SF1">
    <property type="entry name" value="DEPHOSPHO-COA KINASE"/>
    <property type="match status" value="1"/>
</dbReference>
<evidence type="ECO:0000313" key="2">
    <source>
        <dbReference type="Proteomes" id="UP000176413"/>
    </source>
</evidence>
<organism evidence="1 2">
    <name type="scientific">Candidatus Magasanikbacteria bacterium RIFCSPHIGHO2_02_FULL_45_10</name>
    <dbReference type="NCBI Taxonomy" id="1798679"/>
    <lineage>
        <taxon>Bacteria</taxon>
        <taxon>Candidatus Magasanikiibacteriota</taxon>
    </lineage>
</organism>
<dbReference type="Proteomes" id="UP000176413">
    <property type="component" value="Unassembled WGS sequence"/>
</dbReference>
<dbReference type="Gene3D" id="3.40.50.300">
    <property type="entry name" value="P-loop containing nucleotide triphosphate hydrolases"/>
    <property type="match status" value="1"/>
</dbReference>